<feature type="active site" description="Proton acceptor; for dehydratase activity" evidence="8">
    <location>
        <position position="1049"/>
    </location>
</feature>
<dbReference type="InterPro" id="IPR014031">
    <property type="entry name" value="Ketoacyl_synth_C"/>
</dbReference>
<dbReference type="Proteomes" id="UP000253845">
    <property type="component" value="Unassembled WGS sequence"/>
</dbReference>
<dbReference type="InterPro" id="IPR036736">
    <property type="entry name" value="ACP-like_sf"/>
</dbReference>
<dbReference type="PROSITE" id="PS52004">
    <property type="entry name" value="KS3_2"/>
    <property type="match status" value="1"/>
</dbReference>
<dbReference type="InterPro" id="IPR001227">
    <property type="entry name" value="Ac_transferase_dom_sf"/>
</dbReference>
<dbReference type="EMBL" id="KZ851911">
    <property type="protein sequence ID" value="RDH21347.1"/>
    <property type="molecule type" value="Genomic_DNA"/>
</dbReference>
<feature type="region of interest" description="N-terminal hotdog fold" evidence="8">
    <location>
        <begin position="1017"/>
        <end position="1165"/>
    </location>
</feature>
<dbReference type="Pfam" id="PF23114">
    <property type="entry name" value="NAD-bd_HRPKS_sdrA"/>
    <property type="match status" value="1"/>
</dbReference>
<keyword evidence="6" id="KW-0511">Multifunctional enzyme</keyword>
<evidence type="ECO:0000256" key="7">
    <source>
        <dbReference type="ARBA" id="ARBA00023315"/>
    </source>
</evidence>
<dbReference type="InterPro" id="IPR049551">
    <property type="entry name" value="PKS_DH_C"/>
</dbReference>
<evidence type="ECO:0000256" key="4">
    <source>
        <dbReference type="ARBA" id="ARBA00022857"/>
    </source>
</evidence>
<dbReference type="Pfam" id="PF08242">
    <property type="entry name" value="Methyltransf_12"/>
    <property type="match status" value="1"/>
</dbReference>
<dbReference type="Gene3D" id="3.40.366.10">
    <property type="entry name" value="Malonyl-Coenzyme A Acyl Carrier Protein, domain 2"/>
    <property type="match status" value="1"/>
</dbReference>
<keyword evidence="2" id="KW-0597">Phosphoprotein</keyword>
<dbReference type="SUPFAM" id="SSF52151">
    <property type="entry name" value="FabD/lysophospholipase-like"/>
    <property type="match status" value="1"/>
</dbReference>
<evidence type="ECO:0000259" key="11">
    <source>
        <dbReference type="PROSITE" id="PS52019"/>
    </source>
</evidence>
<dbReference type="InterPro" id="IPR006162">
    <property type="entry name" value="Ppantetheine_attach_site"/>
</dbReference>
<organism evidence="12 13">
    <name type="scientific">Aspergillus niger ATCC 13496</name>
    <dbReference type="NCBI Taxonomy" id="1353008"/>
    <lineage>
        <taxon>Eukaryota</taxon>
        <taxon>Fungi</taxon>
        <taxon>Dikarya</taxon>
        <taxon>Ascomycota</taxon>
        <taxon>Pezizomycotina</taxon>
        <taxon>Eurotiomycetes</taxon>
        <taxon>Eurotiomycetidae</taxon>
        <taxon>Eurotiales</taxon>
        <taxon>Aspergillaceae</taxon>
        <taxon>Aspergillus</taxon>
        <taxon>Aspergillus subgen. Circumdati</taxon>
    </lineage>
</organism>
<dbReference type="InterPro" id="IPR049900">
    <property type="entry name" value="PKS_mFAS_DH"/>
</dbReference>
<keyword evidence="7" id="KW-0012">Acyltransferase</keyword>
<feature type="domain" description="PKS/mFAS DH" evidence="11">
    <location>
        <begin position="1017"/>
        <end position="1369"/>
    </location>
</feature>
<dbReference type="PANTHER" id="PTHR43775">
    <property type="entry name" value="FATTY ACID SYNTHASE"/>
    <property type="match status" value="1"/>
</dbReference>
<dbReference type="InterPro" id="IPR013154">
    <property type="entry name" value="ADH-like_N"/>
</dbReference>
<feature type="active site" description="Proton donor; for dehydratase activity" evidence="8">
    <location>
        <position position="1268"/>
    </location>
</feature>
<dbReference type="InterPro" id="IPR020841">
    <property type="entry name" value="PKS_Beta-ketoAc_synthase_dom"/>
</dbReference>
<dbReference type="GO" id="GO:1901336">
    <property type="term" value="P:lactone biosynthetic process"/>
    <property type="evidence" value="ECO:0007669"/>
    <property type="project" value="UniProtKB-ARBA"/>
</dbReference>
<dbReference type="InterPro" id="IPR056501">
    <property type="entry name" value="NAD-bd_HRPKS_sdrA"/>
</dbReference>
<dbReference type="InterPro" id="IPR009081">
    <property type="entry name" value="PP-bd_ACP"/>
</dbReference>
<dbReference type="SUPFAM" id="SSF47336">
    <property type="entry name" value="ACP-like"/>
    <property type="match status" value="1"/>
</dbReference>
<dbReference type="PROSITE" id="PS50075">
    <property type="entry name" value="CARRIER"/>
    <property type="match status" value="1"/>
</dbReference>
<dbReference type="InterPro" id="IPR042104">
    <property type="entry name" value="PKS_dehydratase_sf"/>
</dbReference>
<evidence type="ECO:0000256" key="8">
    <source>
        <dbReference type="PROSITE-ProRule" id="PRU01363"/>
    </source>
</evidence>
<dbReference type="InterPro" id="IPR057326">
    <property type="entry name" value="KR_dom"/>
</dbReference>
<dbReference type="InterPro" id="IPR016035">
    <property type="entry name" value="Acyl_Trfase/lysoPLipase"/>
</dbReference>
<dbReference type="Pfam" id="PF21089">
    <property type="entry name" value="PKS_DH_N"/>
    <property type="match status" value="1"/>
</dbReference>
<dbReference type="Pfam" id="PF08659">
    <property type="entry name" value="KR"/>
    <property type="match status" value="1"/>
</dbReference>
<dbReference type="GO" id="GO:0030639">
    <property type="term" value="P:polyketide biosynthetic process"/>
    <property type="evidence" value="ECO:0007669"/>
    <property type="project" value="UniProtKB-ARBA"/>
</dbReference>
<keyword evidence="1" id="KW-0596">Phosphopantetheine</keyword>
<protein>
    <submittedName>
        <fullName evidence="12">Uncharacterized protein</fullName>
    </submittedName>
</protein>
<evidence type="ECO:0000313" key="13">
    <source>
        <dbReference type="Proteomes" id="UP000253845"/>
    </source>
</evidence>
<feature type="domain" description="Carrier" evidence="9">
    <location>
        <begin position="2662"/>
        <end position="2736"/>
    </location>
</feature>
<dbReference type="GO" id="GO:0031177">
    <property type="term" value="F:phosphopantetheine binding"/>
    <property type="evidence" value="ECO:0007669"/>
    <property type="project" value="InterPro"/>
</dbReference>
<dbReference type="InterPro" id="IPR020806">
    <property type="entry name" value="PKS_PP-bd"/>
</dbReference>
<dbReference type="InterPro" id="IPR050091">
    <property type="entry name" value="PKS_NRPS_Biosynth_Enz"/>
</dbReference>
<keyword evidence="3" id="KW-0808">Transferase</keyword>
<dbReference type="CDD" id="cd00833">
    <property type="entry name" value="PKS"/>
    <property type="match status" value="1"/>
</dbReference>
<gene>
    <name evidence="12" type="ORF">M747DRAFT_349960</name>
</gene>
<dbReference type="InterPro" id="IPR020843">
    <property type="entry name" value="ER"/>
</dbReference>
<evidence type="ECO:0000259" key="9">
    <source>
        <dbReference type="PROSITE" id="PS50075"/>
    </source>
</evidence>
<dbReference type="Gene3D" id="3.40.47.10">
    <property type="match status" value="1"/>
</dbReference>
<dbReference type="VEuPathDB" id="FungiDB:M747DRAFT_349960"/>
<evidence type="ECO:0000256" key="2">
    <source>
        <dbReference type="ARBA" id="ARBA00022553"/>
    </source>
</evidence>
<name>A0A370C052_ASPNG</name>
<evidence type="ECO:0000259" key="10">
    <source>
        <dbReference type="PROSITE" id="PS52004"/>
    </source>
</evidence>
<dbReference type="Pfam" id="PF00550">
    <property type="entry name" value="PP-binding"/>
    <property type="match status" value="1"/>
</dbReference>
<evidence type="ECO:0000256" key="1">
    <source>
        <dbReference type="ARBA" id="ARBA00022450"/>
    </source>
</evidence>
<dbReference type="InterPro" id="IPR011032">
    <property type="entry name" value="GroES-like_sf"/>
</dbReference>
<dbReference type="InterPro" id="IPR016039">
    <property type="entry name" value="Thiolase-like"/>
</dbReference>
<reference evidence="12 13" key="1">
    <citation type="submission" date="2018-07" db="EMBL/GenBank/DDBJ databases">
        <title>Section-level genome sequencing of Aspergillus section Nigri to investigate inter- and intra-species variation.</title>
        <authorList>
            <consortium name="DOE Joint Genome Institute"/>
            <person name="Vesth T.C."/>
            <person name="Nybo J.L."/>
            <person name="Theobald S."/>
            <person name="Frisvad J.C."/>
            <person name="Larsen T.O."/>
            <person name="Nielsen K.F."/>
            <person name="Hoof J.B."/>
            <person name="Brandl J."/>
            <person name="Salamov A."/>
            <person name="Riley R."/>
            <person name="Gladden J.M."/>
            <person name="Phatale P."/>
            <person name="Nielsen M.T."/>
            <person name="Lyhne E.K."/>
            <person name="Kogle M.E."/>
            <person name="Strasser K."/>
            <person name="McDonnell E."/>
            <person name="Barry K."/>
            <person name="Clum A."/>
            <person name="Chen C."/>
            <person name="Nolan M."/>
            <person name="Sandor L."/>
            <person name="Kuo A."/>
            <person name="Lipzen A."/>
            <person name="Hainaut M."/>
            <person name="Drula E."/>
            <person name="Tsang A."/>
            <person name="Magnuson J.K."/>
            <person name="Henrissat B."/>
            <person name="Wiebenga A."/>
            <person name="Simmons B.A."/>
            <person name="Makela M.R."/>
            <person name="De vries R.P."/>
            <person name="Grigoriev I.V."/>
            <person name="Mortensen U.H."/>
            <person name="Baker S.E."/>
            <person name="Andersen M.R."/>
        </authorList>
    </citation>
    <scope>NUCLEOTIDE SEQUENCE [LARGE SCALE GENOMIC DNA]</scope>
    <source>
        <strain evidence="12 13">ATCC 13496</strain>
    </source>
</reference>
<dbReference type="InterPro" id="IPR013217">
    <property type="entry name" value="Methyltransf_12"/>
</dbReference>
<evidence type="ECO:0000256" key="5">
    <source>
        <dbReference type="ARBA" id="ARBA00023002"/>
    </source>
</evidence>
<dbReference type="InterPro" id="IPR016036">
    <property type="entry name" value="Malonyl_transacylase_ACP-bd"/>
</dbReference>
<dbReference type="InterPro" id="IPR036291">
    <property type="entry name" value="NAD(P)-bd_dom_sf"/>
</dbReference>
<evidence type="ECO:0000256" key="3">
    <source>
        <dbReference type="ARBA" id="ARBA00022679"/>
    </source>
</evidence>
<dbReference type="CDD" id="cd05195">
    <property type="entry name" value="enoyl_red"/>
    <property type="match status" value="1"/>
</dbReference>
<dbReference type="Gene3D" id="3.40.50.150">
    <property type="entry name" value="Vaccinia Virus protein VP39"/>
    <property type="match status" value="1"/>
</dbReference>
<sequence>MAFDNSHNDKDCLEPIAIVGLSLRFPAGATDLDRFFNLITEARCVSQAFPSDRLDVTGAYWPKAAAAVPTVSGGHFLAEDITAFDAPFFGISAVEAASMDPQQRLLLETSYVALENAGIPIEQITGSNASVYVGCFTDDYKELYRKDVRDSAPYAATGITTTLNANRVSWFYNFMGPSINVDTACSSSLVALDLACQALRAGQTDMCLAGGANLILAPDLFHILSEMSMLSPDSRSYSFDARGNGYGRGEGVAMLVLKRMSCALRDGDTIRAVVRSTACNQNGYTPGITQPSMSAQEALINACYARAGLDKARTGYVEAHGTGTPAGDPIEAEALGASFRDSRRPGERLYVGSVKANIGHLEGSSGIAGVIKAIAMLERGWIPAIADLQSVNSMIDEAALRLQFPRSGVPWPRPGLRRISVNSFGFGGSNAHAVLDDAYHFLLEHQLDGVAYRPRTDSSTPQEEIIPVYVLRDQRSNNEPPLLASSSSVAPTAAAGVQQKRVRLLPLSSSDKAGITRTVTSLTEYFQSRGGGTAEAATPPSVEFSDALAYTLAQRRTFLPWRACAVVPSDMPLHEFRTMVSPAVKSPKTPPKIAFVFTGQGAQWAQMGADLCVYSVFRRRLEEADEDLRAFGCDWRLLDELAKPAETSRINEPRISQVLCTVVQIALVDLLNTFGIMCSVVIGHSSGEIAAAYCCGAISARSAWRIAFLRGTLVSATLQESTISGEMLAVGLSAADAASYLDGTDAGEDKMGSSQVSIACFNSPNNVTLSGDEAAIDALKAKFDAAGIFARKLSTGVAYHSNHLHSVADAYASAIGEIEPGEHGREQGLLQRTDASVVMVSTVSGQRVPAEMLRQGSYWASNLVRPVRFLQAVQSLLSKRGVVKKLDGSHRLLMDINTCVEIGPHGALRGPIKEILQAQDHPMTYVSTLQRAQPGADALLRSVGHLWCLGLSINWNRVNHEPHSSETDSDEREGVTVVPPALVSLADLPPYAWEHSRRFFHESRTSRNHRLRSKPRSKLLGEAAVDWNALEARWGNFLKRSEHPWIEDHQINGTILFPAAGMMAMAVEAMQQQVQLAGAASINRPILGYELRDIHLSTALVIPDHERGVEVQFILRRQQQQQPGAGAGGGSRDGGWWSDFRLCAYLEGEWEEICTGSIRVDFGVAESGIGTQRVAQARLRSLQDRHASLQQQQQQEQPQWEERGEHHGLEIAAFYERLAQHGLEFGPAFRTLVEAQWAGGRDCRAVIKVHHPQDDDEVKYVVHPCTLDALLHMPMVALTQNPVRRRSTAIPSNIRRVWIASSGLGWSSSSLSSELQTGSENTLDALAEIVATDRRGCEVQSHALSHDRARLLAELEGVRLTIVNDMADQMTDDDHGAQDCTWNLVWKPDLDLMTGPQVAQWCSSSSRSMPSSHEGLDPTSGDPADFYRDLAFLHYSMLSQITSSGVNPSKPHLQKYMDWARRQVRRVEAGETPHWQPSWPTLAGDLNYRNALMDRLEQVNAQGRVHVAVARHLDQLVVGQMDPLELLFGSSLLDSLYAELSGSDTSAFTQLGEYLQLYSHKYPNARYLEIGAGTGGTTAAILHSLGEKQGQLEVTGPRYQEYTYSDISEAYFDAAKTRFERYPGLLFRRLDIEEDLLSQGYTPESYDVVVGANVLHATKDLRATLQKAQALLRPGGKLILFEITAPALGRSGFIMGLLPGWWLSSEDYRSEGPCVPLSTWDALLQDTGFTGVKQEFRDYRSDTCHELSVLISSRQVPSDGAGMLLQELDTPGPAPPAVVNIVAHPTHSPQGEGQSVPYATAIQKYLQHIGVPSQITPMDQVEPGTRLTIVTVDLDLDRPFLRSMNPEDFAALQRMIRHSHNVAWVSRTVDDGSSDPAYNMVTGLARVCLAEEEGHRFLRVGLTGAPMNNTPSEAQLKALLLAVQQMLRPAADPSSSEAYEMEYEQRAAEGKDLFHIARLQQDRYCQEGVHRTLHPLISEDRPWQEAPMPLKLTTQTPGLLESLRFVADQEHNAVPLAADEVEIQVHAVGLNFKDCLIALGRVPADTLGNECAGVVTRVGPACSPDKVRVGDRVCMSTVEAFKTYARSKVQCVCRLPDAMSFTTAAAIPTQFVTAWTSLVQIGRLTQGEKVLIHAGAGGTGQAAIQISQYLGADVYVTVSSEAKRDLLMDTYAIPEGRIFYSRDVAFAQGVKDATGGRGVDLVLNSLSGECLLASWDCLAPYGRFVEIGKKDILDNARLPMLPFNRGVSFSAFDGSTWMLERPEQAERGIHTIMALFEQGVLQPAHPLRVRSVTEVQQAFAALADGKTSGKTVIEITPTASVPMTLPAAMPTQGFLGDATYVLAGGFGGIGRSIARWMAERGARHLLILSRSGPQSPESRQLVAELHGAGVRVHAPVCNLADRETLSRVLHEAQSPTGAAMPPIRGCIQASMVLQDTLLAEMTHAQWVAAVQPKVAGSWNLHACLEHQPLDFFVCLSSVSGVAGQRGQSNYAAGNTFQDSLARYRVARGLPAVSLDLGAMVDDGFLTQNQTIRDRLLGGGSMVPITRPKFLALLEFYCCRAMEDASDKDEEDLVVVAVAPADAPPLTLANCQTVFGINTPQAMQVRGLDEPGWMQRPLFGLLHRVSTASHQHLDSKSGPGRRPARDFRAELGQAASLEEATLIVAQALIAKIVRSLSGLADEDVEASQPIVSCGVDSLLAVEIRSWFAKIFQADVSTFEILGGMSFERVGRLVAIRIFEMVLTGPIVKE</sequence>
<proteinExistence type="predicted"/>
<dbReference type="InterPro" id="IPR013968">
    <property type="entry name" value="PKS_KR"/>
</dbReference>
<dbReference type="PROSITE" id="PS00606">
    <property type="entry name" value="KS3_1"/>
    <property type="match status" value="1"/>
</dbReference>
<keyword evidence="5" id="KW-0560">Oxidoreductase</keyword>
<dbReference type="SMART" id="SM00826">
    <property type="entry name" value="PKS_DH"/>
    <property type="match status" value="1"/>
</dbReference>
<dbReference type="GO" id="GO:0006633">
    <property type="term" value="P:fatty acid biosynthetic process"/>
    <property type="evidence" value="ECO:0007669"/>
    <property type="project" value="InterPro"/>
</dbReference>
<dbReference type="InterPro" id="IPR014043">
    <property type="entry name" value="Acyl_transferase_dom"/>
</dbReference>
<feature type="domain" description="Ketosynthase family 3 (KS3)" evidence="10">
    <location>
        <begin position="13"/>
        <end position="437"/>
    </location>
</feature>
<dbReference type="SUPFAM" id="SSF55048">
    <property type="entry name" value="Probable ACP-binding domain of malonyl-CoA ACP transacylase"/>
    <property type="match status" value="1"/>
</dbReference>
<dbReference type="Pfam" id="PF02801">
    <property type="entry name" value="Ketoacyl-synt_C"/>
    <property type="match status" value="1"/>
</dbReference>
<dbReference type="InterPro" id="IPR020807">
    <property type="entry name" value="PKS_DH"/>
</dbReference>
<dbReference type="InterPro" id="IPR049552">
    <property type="entry name" value="PKS_DH_N"/>
</dbReference>
<dbReference type="GO" id="GO:0004315">
    <property type="term" value="F:3-oxoacyl-[acyl-carrier-protein] synthase activity"/>
    <property type="evidence" value="ECO:0007669"/>
    <property type="project" value="InterPro"/>
</dbReference>
<dbReference type="FunFam" id="3.40.50.720:FF:000209">
    <property type="entry name" value="Polyketide synthase Pks12"/>
    <property type="match status" value="1"/>
</dbReference>
<dbReference type="Pfam" id="PF13602">
    <property type="entry name" value="ADH_zinc_N_2"/>
    <property type="match status" value="1"/>
</dbReference>
<accession>A0A370C052</accession>
<evidence type="ECO:0000313" key="12">
    <source>
        <dbReference type="EMBL" id="RDH21347.1"/>
    </source>
</evidence>
<dbReference type="SMART" id="SM00827">
    <property type="entry name" value="PKS_AT"/>
    <property type="match status" value="1"/>
</dbReference>
<dbReference type="PROSITE" id="PS00012">
    <property type="entry name" value="PHOSPHOPANTETHEINE"/>
    <property type="match status" value="1"/>
</dbReference>
<dbReference type="Pfam" id="PF00109">
    <property type="entry name" value="ketoacyl-synt"/>
    <property type="match status" value="1"/>
</dbReference>
<dbReference type="GO" id="GO:0016491">
    <property type="term" value="F:oxidoreductase activity"/>
    <property type="evidence" value="ECO:0007669"/>
    <property type="project" value="UniProtKB-KW"/>
</dbReference>
<dbReference type="SUPFAM" id="SSF53901">
    <property type="entry name" value="Thiolase-like"/>
    <property type="match status" value="1"/>
</dbReference>
<dbReference type="Gene3D" id="3.10.129.110">
    <property type="entry name" value="Polyketide synthase dehydratase"/>
    <property type="match status" value="1"/>
</dbReference>
<dbReference type="PANTHER" id="PTHR43775:SF29">
    <property type="entry name" value="ASPERFURANONE POLYKETIDE SYNTHASE AFOG-RELATED"/>
    <property type="match status" value="1"/>
</dbReference>
<dbReference type="SUPFAM" id="SSF51735">
    <property type="entry name" value="NAD(P)-binding Rossmann-fold domains"/>
    <property type="match status" value="2"/>
</dbReference>
<dbReference type="GO" id="GO:0004312">
    <property type="term" value="F:fatty acid synthase activity"/>
    <property type="evidence" value="ECO:0007669"/>
    <property type="project" value="TreeGrafter"/>
</dbReference>
<dbReference type="InterPro" id="IPR018201">
    <property type="entry name" value="Ketoacyl_synth_AS"/>
</dbReference>
<evidence type="ECO:0000256" key="6">
    <source>
        <dbReference type="ARBA" id="ARBA00023268"/>
    </source>
</evidence>
<dbReference type="Pfam" id="PF14765">
    <property type="entry name" value="PS-DH"/>
    <property type="match status" value="1"/>
</dbReference>
<dbReference type="SMART" id="SM00822">
    <property type="entry name" value="PKS_KR"/>
    <property type="match status" value="1"/>
</dbReference>
<dbReference type="InterPro" id="IPR014030">
    <property type="entry name" value="Ketoacyl_synth_N"/>
</dbReference>
<dbReference type="Gene3D" id="3.90.180.10">
    <property type="entry name" value="Medium-chain alcohol dehydrogenases, catalytic domain"/>
    <property type="match status" value="1"/>
</dbReference>
<dbReference type="SUPFAM" id="SSF53335">
    <property type="entry name" value="S-adenosyl-L-methionine-dependent methyltransferases"/>
    <property type="match status" value="1"/>
</dbReference>
<dbReference type="SMART" id="SM00823">
    <property type="entry name" value="PKS_PP"/>
    <property type="match status" value="1"/>
</dbReference>
<dbReference type="SMART" id="SM00825">
    <property type="entry name" value="PKS_KS"/>
    <property type="match status" value="1"/>
</dbReference>
<dbReference type="PROSITE" id="PS52019">
    <property type="entry name" value="PKS_MFAS_DH"/>
    <property type="match status" value="1"/>
</dbReference>
<dbReference type="SUPFAM" id="SSF50129">
    <property type="entry name" value="GroES-like"/>
    <property type="match status" value="1"/>
</dbReference>
<dbReference type="Gene3D" id="3.40.50.720">
    <property type="entry name" value="NAD(P)-binding Rossmann-like Domain"/>
    <property type="match status" value="1"/>
</dbReference>
<dbReference type="SMART" id="SM00829">
    <property type="entry name" value="PKS_ER"/>
    <property type="match status" value="1"/>
</dbReference>
<dbReference type="InterPro" id="IPR029063">
    <property type="entry name" value="SAM-dependent_MTases_sf"/>
</dbReference>
<dbReference type="Pfam" id="PF08240">
    <property type="entry name" value="ADH_N"/>
    <property type="match status" value="1"/>
</dbReference>
<dbReference type="Pfam" id="PF00698">
    <property type="entry name" value="Acyl_transf_1"/>
    <property type="match status" value="1"/>
</dbReference>
<keyword evidence="4" id="KW-0521">NADP</keyword>
<feature type="region of interest" description="C-terminal hotdog fold" evidence="8">
    <location>
        <begin position="1205"/>
        <end position="1369"/>
    </location>
</feature>